<name>A0A0C9Y843_9AGAR</name>
<feature type="coiled-coil region" evidence="1">
    <location>
        <begin position="269"/>
        <end position="313"/>
    </location>
</feature>
<sequence>MLRSSSPPTPASGHTIYFDAMTDISPSATMPPPIGNEYPYSNTIPDQQSDTTKRPDIPHQENDSISQEKSKSGVYVEHPNGSEGWLPTDNVPTEQQSTRVAETTISPDQQQQTQQTPSVDVGPSASDVAPKTSASLARSTSKKSTFTSSEGKQITGSAFVNGAGTTGPFSTVEADEELLNRASEAETILSPKSKAKIYKSEAQDGKRLSKIIKDEGKLERQALQNTMRELEELQMAQKLAVKNEATAHGIQAKLLAQSKRDEAAFLAAKSRYETTLARLRAEEANVERMRNSAREATEKVQDKSAEIDGLRLTFGVDEREREIKLSQLKSERGATGFWPLRQ</sequence>
<evidence type="ECO:0000313" key="3">
    <source>
        <dbReference type="EMBL" id="KIK10204.1"/>
    </source>
</evidence>
<evidence type="ECO:0000256" key="2">
    <source>
        <dbReference type="SAM" id="MobiDB-lite"/>
    </source>
</evidence>
<feature type="compositionally biased region" description="Basic and acidic residues" evidence="2">
    <location>
        <begin position="51"/>
        <end position="71"/>
    </location>
</feature>
<feature type="region of interest" description="Disordered" evidence="2">
    <location>
        <begin position="23"/>
        <end position="169"/>
    </location>
</feature>
<keyword evidence="1" id="KW-0175">Coiled coil</keyword>
<evidence type="ECO:0000313" key="4">
    <source>
        <dbReference type="Proteomes" id="UP000054477"/>
    </source>
</evidence>
<dbReference type="OrthoDB" id="3267800at2759"/>
<feature type="compositionally biased region" description="Low complexity" evidence="2">
    <location>
        <begin position="106"/>
        <end position="121"/>
    </location>
</feature>
<feature type="coiled-coil region" evidence="1">
    <location>
        <begin position="213"/>
        <end position="243"/>
    </location>
</feature>
<reference evidence="4" key="2">
    <citation type="submission" date="2015-01" db="EMBL/GenBank/DDBJ databases">
        <title>Evolutionary Origins and Diversification of the Mycorrhizal Mutualists.</title>
        <authorList>
            <consortium name="DOE Joint Genome Institute"/>
            <consortium name="Mycorrhizal Genomics Consortium"/>
            <person name="Kohler A."/>
            <person name="Kuo A."/>
            <person name="Nagy L.G."/>
            <person name="Floudas D."/>
            <person name="Copeland A."/>
            <person name="Barry K.W."/>
            <person name="Cichocki N."/>
            <person name="Veneault-Fourrey C."/>
            <person name="LaButti K."/>
            <person name="Lindquist E.A."/>
            <person name="Lipzen A."/>
            <person name="Lundell T."/>
            <person name="Morin E."/>
            <person name="Murat C."/>
            <person name="Riley R."/>
            <person name="Ohm R."/>
            <person name="Sun H."/>
            <person name="Tunlid A."/>
            <person name="Henrissat B."/>
            <person name="Grigoriev I.V."/>
            <person name="Hibbett D.S."/>
            <person name="Martin F."/>
        </authorList>
    </citation>
    <scope>NUCLEOTIDE SEQUENCE [LARGE SCALE GENOMIC DNA]</scope>
    <source>
        <strain evidence="4">LaAM-08-1</strain>
    </source>
</reference>
<feature type="compositionally biased region" description="Polar residues" evidence="2">
    <location>
        <begin position="90"/>
        <end position="105"/>
    </location>
</feature>
<organism evidence="3 4">
    <name type="scientific">Laccaria amethystina LaAM-08-1</name>
    <dbReference type="NCBI Taxonomy" id="1095629"/>
    <lineage>
        <taxon>Eukaryota</taxon>
        <taxon>Fungi</taxon>
        <taxon>Dikarya</taxon>
        <taxon>Basidiomycota</taxon>
        <taxon>Agaricomycotina</taxon>
        <taxon>Agaricomycetes</taxon>
        <taxon>Agaricomycetidae</taxon>
        <taxon>Agaricales</taxon>
        <taxon>Agaricineae</taxon>
        <taxon>Hydnangiaceae</taxon>
        <taxon>Laccaria</taxon>
    </lineage>
</organism>
<feature type="compositionally biased region" description="Polar residues" evidence="2">
    <location>
        <begin position="39"/>
        <end position="50"/>
    </location>
</feature>
<evidence type="ECO:0000256" key="1">
    <source>
        <dbReference type="SAM" id="Coils"/>
    </source>
</evidence>
<dbReference type="Proteomes" id="UP000054477">
    <property type="component" value="Unassembled WGS sequence"/>
</dbReference>
<dbReference type="AlphaFoldDB" id="A0A0C9Y843"/>
<dbReference type="HOGENOM" id="CLU_055168_0_0_1"/>
<reference evidence="3 4" key="1">
    <citation type="submission" date="2014-04" db="EMBL/GenBank/DDBJ databases">
        <authorList>
            <consortium name="DOE Joint Genome Institute"/>
            <person name="Kuo A."/>
            <person name="Kohler A."/>
            <person name="Nagy L.G."/>
            <person name="Floudas D."/>
            <person name="Copeland A."/>
            <person name="Barry K.W."/>
            <person name="Cichocki N."/>
            <person name="Veneault-Fourrey C."/>
            <person name="LaButti K."/>
            <person name="Lindquist E.A."/>
            <person name="Lipzen A."/>
            <person name="Lundell T."/>
            <person name="Morin E."/>
            <person name="Murat C."/>
            <person name="Sun H."/>
            <person name="Tunlid A."/>
            <person name="Henrissat B."/>
            <person name="Grigoriev I.V."/>
            <person name="Hibbett D.S."/>
            <person name="Martin F."/>
            <person name="Nordberg H.P."/>
            <person name="Cantor M.N."/>
            <person name="Hua S.X."/>
        </authorList>
    </citation>
    <scope>NUCLEOTIDE SEQUENCE [LARGE SCALE GENOMIC DNA]</scope>
    <source>
        <strain evidence="3 4">LaAM-08-1</strain>
    </source>
</reference>
<gene>
    <name evidence="3" type="ORF">K443DRAFT_126977</name>
</gene>
<accession>A0A0C9Y843</accession>
<keyword evidence="4" id="KW-1185">Reference proteome</keyword>
<proteinExistence type="predicted"/>
<dbReference type="EMBL" id="KN838536">
    <property type="protein sequence ID" value="KIK10204.1"/>
    <property type="molecule type" value="Genomic_DNA"/>
</dbReference>
<protein>
    <submittedName>
        <fullName evidence="3">Uncharacterized protein</fullName>
    </submittedName>
</protein>